<keyword evidence="2" id="KW-1185">Reference proteome</keyword>
<dbReference type="AlphaFoldDB" id="A0A1H3B0T8"/>
<accession>A0A1H3B0T8</accession>
<evidence type="ECO:0008006" key="3">
    <source>
        <dbReference type="Google" id="ProtNLM"/>
    </source>
</evidence>
<dbReference type="EMBL" id="FNOI01000006">
    <property type="protein sequence ID" value="SDX35261.1"/>
    <property type="molecule type" value="Genomic_DNA"/>
</dbReference>
<gene>
    <name evidence="1" type="ORF">SAMN04488001_3000</name>
</gene>
<dbReference type="RefSeq" id="WP_089947742.1">
    <property type="nucleotide sequence ID" value="NZ_FNOI01000006.1"/>
</dbReference>
<sequence length="189" mass="18849">MNKLLLLSVVGLAACTQQNGVHGDWSEGAGFAPSTAAEYHARAKRGEPGLYPAPSGYSLYTARQRAATSAASGTAPTRVGTASSRTGEYISANFAGATLASGAPASANAVVAANQAGAGSRVTLNGQIVKVSHVDVGRESYAVVQSVGAGGVTSTKSVALEAALPQLTGCHKASSAVQVGQKVVYALKC</sequence>
<evidence type="ECO:0000313" key="1">
    <source>
        <dbReference type="EMBL" id="SDX35261.1"/>
    </source>
</evidence>
<dbReference type="Proteomes" id="UP000199441">
    <property type="component" value="Unassembled WGS sequence"/>
</dbReference>
<protein>
    <recommendedName>
        <fullName evidence="3">Lipoprotein</fullName>
    </recommendedName>
</protein>
<reference evidence="2" key="1">
    <citation type="submission" date="2016-10" db="EMBL/GenBank/DDBJ databases">
        <authorList>
            <person name="Varghese N."/>
            <person name="Submissions S."/>
        </authorList>
    </citation>
    <scope>NUCLEOTIDE SEQUENCE [LARGE SCALE GENOMIC DNA]</scope>
    <source>
        <strain evidence="2">DSM 26922</strain>
    </source>
</reference>
<dbReference type="OrthoDB" id="7837067at2"/>
<proteinExistence type="predicted"/>
<name>A0A1H3B0T8_9RHOB</name>
<dbReference type="PROSITE" id="PS51257">
    <property type="entry name" value="PROKAR_LIPOPROTEIN"/>
    <property type="match status" value="1"/>
</dbReference>
<organism evidence="1 2">
    <name type="scientific">Litoreibacter albidus</name>
    <dbReference type="NCBI Taxonomy" id="670155"/>
    <lineage>
        <taxon>Bacteria</taxon>
        <taxon>Pseudomonadati</taxon>
        <taxon>Pseudomonadota</taxon>
        <taxon>Alphaproteobacteria</taxon>
        <taxon>Rhodobacterales</taxon>
        <taxon>Roseobacteraceae</taxon>
        <taxon>Litoreibacter</taxon>
    </lineage>
</organism>
<evidence type="ECO:0000313" key="2">
    <source>
        <dbReference type="Proteomes" id="UP000199441"/>
    </source>
</evidence>